<evidence type="ECO:0000313" key="3">
    <source>
        <dbReference type="Proteomes" id="UP001172911"/>
    </source>
</evidence>
<dbReference type="RefSeq" id="WP_304540436.1">
    <property type="nucleotide sequence ID" value="NZ_JARPTC010000001.1"/>
</dbReference>
<sequence length="254" mass="28596">MAFDNKESKITSTSTINGTSGEEQVQEVVKRYIHAEFSGDWRMIGPFLSGEALGEARNNLTRKNVGRKLLTANVTDTQILSPVIAIVTADITSEIQDDPVYTDRFCIRYSLLKEAGSWLIYKAETVEMDRHYLSPGPLPVGASRILNEYFSMPYEQKKHQETKYLAGEALPALRTAAEGLYRRNLPEITSKGFEVIKIESLGVAEQYCIAKVIYRGGNQNFTDTAIVDMVNVAGQWKIIRFVIFKRDISEERGN</sequence>
<feature type="compositionally biased region" description="Low complexity" evidence="1">
    <location>
        <begin position="10"/>
        <end position="21"/>
    </location>
</feature>
<reference evidence="2" key="2">
    <citation type="submission" date="2023-03" db="EMBL/GenBank/DDBJ databases">
        <authorList>
            <person name="Zhang Z."/>
        </authorList>
    </citation>
    <scope>NUCLEOTIDE SEQUENCE</scope>
    <source>
        <strain evidence="2">DSA</strain>
    </source>
</reference>
<proteinExistence type="predicted"/>
<evidence type="ECO:0000313" key="2">
    <source>
        <dbReference type="EMBL" id="MDO7785810.1"/>
    </source>
</evidence>
<accession>A0AAW7Z7U2</accession>
<evidence type="ECO:0008006" key="4">
    <source>
        <dbReference type="Google" id="ProtNLM"/>
    </source>
</evidence>
<feature type="region of interest" description="Disordered" evidence="1">
    <location>
        <begin position="1"/>
        <end position="22"/>
    </location>
</feature>
<evidence type="ECO:0000256" key="1">
    <source>
        <dbReference type="SAM" id="MobiDB-lite"/>
    </source>
</evidence>
<dbReference type="EMBL" id="JARPTC010000001">
    <property type="protein sequence ID" value="MDO7785810.1"/>
    <property type="molecule type" value="Genomic_DNA"/>
</dbReference>
<dbReference type="Proteomes" id="UP001172911">
    <property type="component" value="Unassembled WGS sequence"/>
</dbReference>
<name>A0AAW7Z7U2_9FIRM</name>
<reference evidence="2" key="1">
    <citation type="journal article" date="2023" name="J. Hazard. Mater.">
        <title>Anaerobic biodegradation of pyrene and benzo[a]pyrene by a new sulfate-reducing Desulforamulus aquiferis strain DSA.</title>
        <authorList>
            <person name="Zhang Z."/>
            <person name="Sun J."/>
            <person name="Gong X."/>
            <person name="Wang C."/>
            <person name="Wang H."/>
        </authorList>
    </citation>
    <scope>NUCLEOTIDE SEQUENCE</scope>
    <source>
        <strain evidence="2">DSA</strain>
    </source>
</reference>
<comment type="caution">
    <text evidence="2">The sequence shown here is derived from an EMBL/GenBank/DDBJ whole genome shotgun (WGS) entry which is preliminary data.</text>
</comment>
<dbReference type="AlphaFoldDB" id="A0AAW7Z7U2"/>
<organism evidence="2 3">
    <name type="scientific">Desulforamulus aquiferis</name>
    <dbReference type="NCBI Taxonomy" id="1397668"/>
    <lineage>
        <taxon>Bacteria</taxon>
        <taxon>Bacillati</taxon>
        <taxon>Bacillota</taxon>
        <taxon>Clostridia</taxon>
        <taxon>Eubacteriales</taxon>
        <taxon>Peptococcaceae</taxon>
        <taxon>Desulforamulus</taxon>
    </lineage>
</organism>
<keyword evidence="3" id="KW-1185">Reference proteome</keyword>
<protein>
    <recommendedName>
        <fullName evidence="4">SnoaL-like domain-containing protein</fullName>
    </recommendedName>
</protein>
<gene>
    <name evidence="2" type="ORF">P6N53_01000</name>
</gene>